<evidence type="ECO:0000256" key="8">
    <source>
        <dbReference type="ARBA" id="ARBA00023136"/>
    </source>
</evidence>
<evidence type="ECO:0000256" key="4">
    <source>
        <dbReference type="ARBA" id="ARBA00022692"/>
    </source>
</evidence>
<dbReference type="RefSeq" id="WP_182547388.1">
    <property type="nucleotide sequence ID" value="NZ_JACGXN010000001.1"/>
</dbReference>
<accession>A0A839EDW3</accession>
<keyword evidence="2 10" id="KW-0813">Transport</keyword>
<organism evidence="11 12">
    <name type="scientific">Phyllobacterium myrsinacearum</name>
    <dbReference type="NCBI Taxonomy" id="28101"/>
    <lineage>
        <taxon>Bacteria</taxon>
        <taxon>Pseudomonadati</taxon>
        <taxon>Pseudomonadota</taxon>
        <taxon>Alphaproteobacteria</taxon>
        <taxon>Hyphomicrobiales</taxon>
        <taxon>Phyllobacteriaceae</taxon>
        <taxon>Phyllobacterium</taxon>
    </lineage>
</organism>
<gene>
    <name evidence="11" type="ORF">FHW16_000290</name>
</gene>
<keyword evidence="12" id="KW-1185">Reference proteome</keyword>
<reference evidence="11 12" key="1">
    <citation type="submission" date="2020-07" db="EMBL/GenBank/DDBJ databases">
        <title>Genomic Encyclopedia of Type Strains, Phase IV (KMG-V): Genome sequencing to study the core and pangenomes of soil and plant-associated prokaryotes.</title>
        <authorList>
            <person name="Whitman W."/>
        </authorList>
    </citation>
    <scope>NUCLEOTIDE SEQUENCE [LARGE SCALE GENOMIC DNA]</scope>
    <source>
        <strain evidence="11 12">AN3</strain>
    </source>
</reference>
<keyword evidence="9 10" id="KW-0998">Cell outer membrane</keyword>
<dbReference type="InterPro" id="IPR003684">
    <property type="entry name" value="Porin_alphabac"/>
</dbReference>
<evidence type="ECO:0000256" key="7">
    <source>
        <dbReference type="ARBA" id="ARBA00023114"/>
    </source>
</evidence>
<dbReference type="SUPFAM" id="SSF56935">
    <property type="entry name" value="Porins"/>
    <property type="match status" value="1"/>
</dbReference>
<evidence type="ECO:0000256" key="2">
    <source>
        <dbReference type="ARBA" id="ARBA00022448"/>
    </source>
</evidence>
<evidence type="ECO:0000256" key="1">
    <source>
        <dbReference type="ARBA" id="ARBA00009521"/>
    </source>
</evidence>
<dbReference type="EMBL" id="JACGXN010000001">
    <property type="protein sequence ID" value="MBA8876608.1"/>
    <property type="molecule type" value="Genomic_DNA"/>
</dbReference>
<dbReference type="GO" id="GO:0006811">
    <property type="term" value="P:monoatomic ion transport"/>
    <property type="evidence" value="ECO:0007669"/>
    <property type="project" value="UniProtKB-KW"/>
</dbReference>
<keyword evidence="7 10" id="KW-0626">Porin</keyword>
<keyword evidence="3 10" id="KW-1134">Transmembrane beta strand</keyword>
<keyword evidence="8 10" id="KW-0472">Membrane</keyword>
<keyword evidence="6 10" id="KW-0406">Ion transport</keyword>
<keyword evidence="4 10" id="KW-0812">Transmembrane</keyword>
<dbReference type="GO" id="GO:0015288">
    <property type="term" value="F:porin activity"/>
    <property type="evidence" value="ECO:0007669"/>
    <property type="project" value="UniProtKB-KW"/>
</dbReference>
<evidence type="ECO:0000256" key="6">
    <source>
        <dbReference type="ARBA" id="ARBA00023065"/>
    </source>
</evidence>
<dbReference type="Proteomes" id="UP000549052">
    <property type="component" value="Unassembled WGS sequence"/>
</dbReference>
<proteinExistence type="inferred from homology"/>
<keyword evidence="5 10" id="KW-0732">Signal</keyword>
<feature type="chain" id="PRO_5033097965" description="Porin" evidence="10">
    <location>
        <begin position="23"/>
        <end position="360"/>
    </location>
</feature>
<evidence type="ECO:0000256" key="3">
    <source>
        <dbReference type="ARBA" id="ARBA00022452"/>
    </source>
</evidence>
<name>A0A839EDW3_9HYPH</name>
<dbReference type="Pfam" id="PF02530">
    <property type="entry name" value="Porin_2"/>
    <property type="match status" value="1"/>
</dbReference>
<dbReference type="GO" id="GO:0009279">
    <property type="term" value="C:cell outer membrane"/>
    <property type="evidence" value="ECO:0007669"/>
    <property type="project" value="UniProtKB-SubCell"/>
</dbReference>
<evidence type="ECO:0000313" key="11">
    <source>
        <dbReference type="EMBL" id="MBA8876608.1"/>
    </source>
</evidence>
<dbReference type="AlphaFoldDB" id="A0A839EDW3"/>
<sequence>MNIKSLLLGSAAALVAVTGARAADAVVVAEPEAVEYVRVCDAYGAGFFYIPGTETCLKIGGYLRYDAKGGDDAYIGGERGTWNKQTRATVRFDARSETELGTLRSYIETRFNYTDGSNSGGLIPQAYIELGGFRIGVADELFGSWTGYAGDVINDDVINYQSGTSNQVSYTFTGGNGFSAIIAAEQGQEQTASFFDYDYRIDDYMPHVLAGAKYEQAWGGISGVVGYDSKVEEWAGKLRLDVKFTDTVKAFVMGGYQSNYDSRVNGDRNWFGTWEGDWAVWGGLSAKVSEKATVNAQLAYEEEGTYSGTLNVAYELVPGFTITPEVTYTKFDGARKDFAESQRGGKDDAIQGMIRFQRNF</sequence>
<evidence type="ECO:0000256" key="10">
    <source>
        <dbReference type="RuleBase" id="RU364005"/>
    </source>
</evidence>
<comment type="domain">
    <text evidence="10">Consists of 16-stranded beta-barrel sheets, with large surface-exposed loops, that form a transmembrane pore at the center of each barrel. The pore is partially ocluded by a peptide loop that folds into the pore lumen.</text>
</comment>
<comment type="caution">
    <text evidence="11">The sequence shown here is derived from an EMBL/GenBank/DDBJ whole genome shotgun (WGS) entry which is preliminary data.</text>
</comment>
<evidence type="ECO:0000256" key="5">
    <source>
        <dbReference type="ARBA" id="ARBA00022729"/>
    </source>
</evidence>
<comment type="function">
    <text evidence="10">Forms passive diffusion pores that allow small molecular weight hydrophilic materials across the outer membrane.</text>
</comment>
<protein>
    <recommendedName>
        <fullName evidence="10">Porin</fullName>
    </recommendedName>
</protein>
<evidence type="ECO:0000313" key="12">
    <source>
        <dbReference type="Proteomes" id="UP000549052"/>
    </source>
</evidence>
<comment type="subcellular location">
    <subcellularLocation>
        <location evidence="10">Cell outer membrane</location>
        <topology evidence="10">Multi-pass membrane protein</topology>
    </subcellularLocation>
</comment>
<feature type="signal peptide" evidence="10">
    <location>
        <begin position="1"/>
        <end position="22"/>
    </location>
</feature>
<evidence type="ECO:0000256" key="9">
    <source>
        <dbReference type="ARBA" id="ARBA00023237"/>
    </source>
</evidence>
<comment type="similarity">
    <text evidence="1 10">Belongs to the alphaproteobacteria porin family.</text>
</comment>
<dbReference type="GO" id="GO:0046930">
    <property type="term" value="C:pore complex"/>
    <property type="evidence" value="ECO:0007669"/>
    <property type="project" value="UniProtKB-KW"/>
</dbReference>